<gene>
    <name evidence="2" type="ORF">D4764_14G0009230</name>
</gene>
<feature type="transmembrane region" description="Helical" evidence="1">
    <location>
        <begin position="19"/>
        <end position="40"/>
    </location>
</feature>
<sequence>MLPCMCVTATVVTNLTPSFLTLCVFVCVILLVQMFLGFIFNHLHFTPIFTAEKCKVKEFSTFRSCLKRHVVQDQQPSPRTDAAAFHKLDGTPTSRTCNYQVNWREQVRVVRVLTCCVFFFVCEINQFVIQSQFVQ</sequence>
<dbReference type="AlphaFoldDB" id="A0A5C6P9L5"/>
<organism evidence="2 3">
    <name type="scientific">Takifugu flavidus</name>
    <name type="common">sansaifugu</name>
    <dbReference type="NCBI Taxonomy" id="433684"/>
    <lineage>
        <taxon>Eukaryota</taxon>
        <taxon>Metazoa</taxon>
        <taxon>Chordata</taxon>
        <taxon>Craniata</taxon>
        <taxon>Vertebrata</taxon>
        <taxon>Euteleostomi</taxon>
        <taxon>Actinopterygii</taxon>
        <taxon>Neopterygii</taxon>
        <taxon>Teleostei</taxon>
        <taxon>Neoteleostei</taxon>
        <taxon>Acanthomorphata</taxon>
        <taxon>Eupercaria</taxon>
        <taxon>Tetraodontiformes</taxon>
        <taxon>Tetradontoidea</taxon>
        <taxon>Tetraodontidae</taxon>
        <taxon>Takifugu</taxon>
    </lineage>
</organism>
<comment type="caution">
    <text evidence="2">The sequence shown here is derived from an EMBL/GenBank/DDBJ whole genome shotgun (WGS) entry which is preliminary data.</text>
</comment>
<proteinExistence type="predicted"/>
<name>A0A5C6P9L5_9TELE</name>
<evidence type="ECO:0000256" key="1">
    <source>
        <dbReference type="SAM" id="Phobius"/>
    </source>
</evidence>
<keyword evidence="3" id="KW-1185">Reference proteome</keyword>
<dbReference type="Proteomes" id="UP000324091">
    <property type="component" value="Chromosome 14"/>
</dbReference>
<accession>A0A5C6P9L5</accession>
<reference evidence="2 3" key="1">
    <citation type="submission" date="2019-04" db="EMBL/GenBank/DDBJ databases">
        <title>Chromosome genome assembly for Takifugu flavidus.</title>
        <authorList>
            <person name="Xiao S."/>
        </authorList>
    </citation>
    <scope>NUCLEOTIDE SEQUENCE [LARGE SCALE GENOMIC DNA]</scope>
    <source>
        <strain evidence="2">HTHZ2018</strain>
        <tissue evidence="2">Muscle</tissue>
    </source>
</reference>
<keyword evidence="1" id="KW-0812">Transmembrane</keyword>
<protein>
    <submittedName>
        <fullName evidence="2">Uncharacterized protein</fullName>
    </submittedName>
</protein>
<keyword evidence="1" id="KW-1133">Transmembrane helix</keyword>
<evidence type="ECO:0000313" key="2">
    <source>
        <dbReference type="EMBL" id="TWW74920.1"/>
    </source>
</evidence>
<feature type="transmembrane region" description="Helical" evidence="1">
    <location>
        <begin position="109"/>
        <end position="129"/>
    </location>
</feature>
<evidence type="ECO:0000313" key="3">
    <source>
        <dbReference type="Proteomes" id="UP000324091"/>
    </source>
</evidence>
<dbReference type="EMBL" id="RHFK02000006">
    <property type="protein sequence ID" value="TWW74920.1"/>
    <property type="molecule type" value="Genomic_DNA"/>
</dbReference>
<keyword evidence="1" id="KW-0472">Membrane</keyword>